<evidence type="ECO:0000313" key="4">
    <source>
        <dbReference type="Proteomes" id="UP000182465"/>
    </source>
</evidence>
<comment type="caution">
    <text evidence="3">The sequence shown here is derived from an EMBL/GenBank/DDBJ whole genome shotgun (WGS) entry which is preliminary data.</text>
</comment>
<evidence type="ECO:0000256" key="1">
    <source>
        <dbReference type="ARBA" id="ARBA00006738"/>
    </source>
</evidence>
<sequence length="120" mass="14259">MQKKAKGDLGEKLAVEYLKRNKFKIIGNNFYSQFGEIDIIAFDKKTDETVFLEVKSRATNNFGYPEEAVNKAKLVKMYKTAQVYFDKYKLMHKYRFDCLAIELDFHERKARLRHYRGIVC</sequence>
<dbReference type="PANTHER" id="PTHR34039:SF1">
    <property type="entry name" value="UPF0102 PROTEIN YRAN"/>
    <property type="match status" value="1"/>
</dbReference>
<comment type="similarity">
    <text evidence="1 2">Belongs to the UPF0102 family.</text>
</comment>
<dbReference type="InterPro" id="IPR011856">
    <property type="entry name" value="tRNA_endonuc-like_dom_sf"/>
</dbReference>
<protein>
    <recommendedName>
        <fullName evidence="2">UPF0102 protein AUJ29_03110</fullName>
    </recommendedName>
</protein>
<dbReference type="InterPro" id="IPR011335">
    <property type="entry name" value="Restrct_endonuc-II-like"/>
</dbReference>
<dbReference type="InterPro" id="IPR003509">
    <property type="entry name" value="UPF0102_YraN-like"/>
</dbReference>
<proteinExistence type="inferred from homology"/>
<evidence type="ECO:0000256" key="2">
    <source>
        <dbReference type="HAMAP-Rule" id="MF_00048"/>
    </source>
</evidence>
<reference evidence="3 4" key="1">
    <citation type="journal article" date="2016" name="Environ. Microbiol.">
        <title>Genomic resolution of a cold subsurface aquifer community provides metabolic insights for novel microbes adapted to high CO concentrations.</title>
        <authorList>
            <person name="Probst A.J."/>
            <person name="Castelle C.J."/>
            <person name="Singh A."/>
            <person name="Brown C.T."/>
            <person name="Anantharaman K."/>
            <person name="Sharon I."/>
            <person name="Hug L.A."/>
            <person name="Burstein D."/>
            <person name="Emerson J.B."/>
            <person name="Thomas B.C."/>
            <person name="Banfield J.F."/>
        </authorList>
    </citation>
    <scope>NUCLEOTIDE SEQUENCE [LARGE SCALE GENOMIC DNA]</scope>
    <source>
        <strain evidence="3">CG1_02_38_13</strain>
    </source>
</reference>
<dbReference type="HAMAP" id="MF_00048">
    <property type="entry name" value="UPF0102"/>
    <property type="match status" value="1"/>
</dbReference>
<dbReference type="CDD" id="cd20736">
    <property type="entry name" value="PoNe_Nuclease"/>
    <property type="match status" value="1"/>
</dbReference>
<dbReference type="Proteomes" id="UP000182465">
    <property type="component" value="Unassembled WGS sequence"/>
</dbReference>
<dbReference type="Pfam" id="PF02021">
    <property type="entry name" value="UPF0102"/>
    <property type="match status" value="1"/>
</dbReference>
<name>A0A1J4TYW1_9BACT</name>
<gene>
    <name evidence="3" type="ORF">AUJ29_03110</name>
</gene>
<dbReference type="AlphaFoldDB" id="A0A1J4TYW1"/>
<dbReference type="GO" id="GO:0003676">
    <property type="term" value="F:nucleic acid binding"/>
    <property type="evidence" value="ECO:0007669"/>
    <property type="project" value="InterPro"/>
</dbReference>
<evidence type="ECO:0000313" key="3">
    <source>
        <dbReference type="EMBL" id="OIO16211.1"/>
    </source>
</evidence>
<accession>A0A1J4TYW1</accession>
<organism evidence="3 4">
    <name type="scientific">Candidatus Kuenenbacteria bacterium CG1_02_38_13</name>
    <dbReference type="NCBI Taxonomy" id="1805235"/>
    <lineage>
        <taxon>Bacteria</taxon>
        <taxon>Candidatus Kueneniibacteriota</taxon>
    </lineage>
</organism>
<dbReference type="SUPFAM" id="SSF52980">
    <property type="entry name" value="Restriction endonuclease-like"/>
    <property type="match status" value="1"/>
</dbReference>
<dbReference type="EMBL" id="MNVB01000066">
    <property type="protein sequence ID" value="OIO16211.1"/>
    <property type="molecule type" value="Genomic_DNA"/>
</dbReference>
<dbReference type="Gene3D" id="3.40.1350.10">
    <property type="match status" value="1"/>
</dbReference>
<dbReference type="PANTHER" id="PTHR34039">
    <property type="entry name" value="UPF0102 PROTEIN YRAN"/>
    <property type="match status" value="1"/>
</dbReference>